<dbReference type="Gene3D" id="3.40.50.1220">
    <property type="entry name" value="TPP-binding domain"/>
    <property type="match status" value="1"/>
</dbReference>
<evidence type="ECO:0000256" key="5">
    <source>
        <dbReference type="ARBA" id="ARBA00023027"/>
    </source>
</evidence>
<feature type="compositionally biased region" description="Polar residues" evidence="7">
    <location>
        <begin position="1"/>
        <end position="14"/>
    </location>
</feature>
<feature type="binding site" evidence="6">
    <location>
        <position position="408"/>
    </location>
    <ligand>
        <name>Zn(2+)</name>
        <dbReference type="ChEBI" id="CHEBI:29105"/>
    </ligand>
</feature>
<dbReference type="InterPro" id="IPR026591">
    <property type="entry name" value="Sirtuin_cat_small_dom_sf"/>
</dbReference>
<feature type="region of interest" description="Disordered" evidence="7">
    <location>
        <begin position="49"/>
        <end position="136"/>
    </location>
</feature>
<feature type="compositionally biased region" description="Acidic residues" evidence="7">
    <location>
        <begin position="90"/>
        <end position="102"/>
    </location>
</feature>
<dbReference type="PANTHER" id="PTHR11085">
    <property type="entry name" value="NAD-DEPENDENT PROTEIN DEACYLASE SIRTUIN-5, MITOCHONDRIAL-RELATED"/>
    <property type="match status" value="1"/>
</dbReference>
<dbReference type="EMBL" id="HBEK01008465">
    <property type="protein sequence ID" value="CAD8394637.1"/>
    <property type="molecule type" value="Transcribed_RNA"/>
</dbReference>
<accession>A0A7S0BJ36</accession>
<feature type="binding site" evidence="6">
    <location>
        <position position="429"/>
    </location>
    <ligand>
        <name>Zn(2+)</name>
        <dbReference type="ChEBI" id="CHEBI:29105"/>
    </ligand>
</feature>
<dbReference type="Gene3D" id="3.30.1600.10">
    <property type="entry name" value="SIR2/SIRT2 'Small Domain"/>
    <property type="match status" value="1"/>
</dbReference>
<feature type="compositionally biased region" description="Polar residues" evidence="7">
    <location>
        <begin position="51"/>
        <end position="67"/>
    </location>
</feature>
<proteinExistence type="predicted"/>
<reference evidence="9" key="1">
    <citation type="submission" date="2021-01" db="EMBL/GenBank/DDBJ databases">
        <authorList>
            <person name="Corre E."/>
            <person name="Pelletier E."/>
            <person name="Niang G."/>
            <person name="Scheremetjew M."/>
            <person name="Finn R."/>
            <person name="Kale V."/>
            <person name="Holt S."/>
            <person name="Cochrane G."/>
            <person name="Meng A."/>
            <person name="Brown T."/>
            <person name="Cohen L."/>
        </authorList>
    </citation>
    <scope>NUCLEOTIDE SEQUENCE</scope>
    <source>
        <strain evidence="9">UTEX LB 2760</strain>
    </source>
</reference>
<protein>
    <recommendedName>
        <fullName evidence="8">Deacetylase sirtuin-type domain-containing protein</fullName>
    </recommendedName>
</protein>
<feature type="active site" description="Proton acceptor" evidence="6">
    <location>
        <position position="397"/>
    </location>
</feature>
<dbReference type="GO" id="GO:0070403">
    <property type="term" value="F:NAD+ binding"/>
    <property type="evidence" value="ECO:0007669"/>
    <property type="project" value="InterPro"/>
</dbReference>
<evidence type="ECO:0000256" key="3">
    <source>
        <dbReference type="ARBA" id="ARBA00022723"/>
    </source>
</evidence>
<dbReference type="GO" id="GO:0005634">
    <property type="term" value="C:nucleus"/>
    <property type="evidence" value="ECO:0007669"/>
    <property type="project" value="TreeGrafter"/>
</dbReference>
<feature type="compositionally biased region" description="Basic and acidic residues" evidence="7">
    <location>
        <begin position="103"/>
        <end position="114"/>
    </location>
</feature>
<feature type="region of interest" description="Disordered" evidence="7">
    <location>
        <begin position="149"/>
        <end position="195"/>
    </location>
</feature>
<keyword evidence="3 6" id="KW-0479">Metal-binding</keyword>
<dbReference type="InterPro" id="IPR050134">
    <property type="entry name" value="NAD-dep_sirtuin_deacylases"/>
</dbReference>
<evidence type="ECO:0000256" key="6">
    <source>
        <dbReference type="PROSITE-ProRule" id="PRU00236"/>
    </source>
</evidence>
<dbReference type="PROSITE" id="PS50305">
    <property type="entry name" value="SIRTUIN"/>
    <property type="match status" value="1"/>
</dbReference>
<dbReference type="InterPro" id="IPR026590">
    <property type="entry name" value="Ssirtuin_cat_dom"/>
</dbReference>
<keyword evidence="5" id="KW-0520">NAD</keyword>
<comment type="cofactor">
    <cofactor evidence="1">
        <name>Zn(2+)</name>
        <dbReference type="ChEBI" id="CHEBI:29105"/>
    </cofactor>
</comment>
<evidence type="ECO:0000256" key="2">
    <source>
        <dbReference type="ARBA" id="ARBA00022679"/>
    </source>
</evidence>
<feature type="binding site" evidence="6">
    <location>
        <position position="405"/>
    </location>
    <ligand>
        <name>Zn(2+)</name>
        <dbReference type="ChEBI" id="CHEBI:29105"/>
    </ligand>
</feature>
<dbReference type="InterPro" id="IPR029035">
    <property type="entry name" value="DHS-like_NAD/FAD-binding_dom"/>
</dbReference>
<evidence type="ECO:0000256" key="1">
    <source>
        <dbReference type="ARBA" id="ARBA00001947"/>
    </source>
</evidence>
<feature type="region of interest" description="Disordered" evidence="7">
    <location>
        <begin position="1"/>
        <end position="20"/>
    </location>
</feature>
<feature type="domain" description="Deacetylase sirtuin-type" evidence="8">
    <location>
        <begin position="267"/>
        <end position="537"/>
    </location>
</feature>
<organism evidence="9">
    <name type="scientific">Rhodosorus marinus</name>
    <dbReference type="NCBI Taxonomy" id="101924"/>
    <lineage>
        <taxon>Eukaryota</taxon>
        <taxon>Rhodophyta</taxon>
        <taxon>Stylonematophyceae</taxon>
        <taxon>Stylonematales</taxon>
        <taxon>Stylonemataceae</taxon>
        <taxon>Rhodosorus</taxon>
    </lineage>
</organism>
<dbReference type="SUPFAM" id="SSF52467">
    <property type="entry name" value="DHS-like NAD/FAD-binding domain"/>
    <property type="match status" value="1"/>
</dbReference>
<dbReference type="Pfam" id="PF02146">
    <property type="entry name" value="SIR2"/>
    <property type="match status" value="1"/>
</dbReference>
<sequence>MGMSNETLEQTLQESGAEDTLNLWKEYGDKESPSVFLVSPESWTAKETKLSVASDTNQVPLSFSGKLSTKRPLEESDEVTSSPKQSRLDDEVEAGILDEESLSEAHKLSGEELIHLPVESGTRSQQVLMEGDEEELDEYELLHELVLRNGRGDDHGTGEESGEEPEIGEEQRVGEEPDEEEEDDDDDSSSYSSFEEEVEIVMERMQAEIGQSKEGKHFSLNDFLKKHDVDSELLTSLSASGQLSLGALCRALVAYDRARGGKSFLPERELVVEVQNFSSVVDLIQKSKKILVLTGAGVSVSCGIPDFRSPGGLYDTVRDRFGLEEPQALFDINFFKFNPNPFFTLAKDIFPGGNVTPSLAHRFVRKIEMNGQLLRNYTQNIDGLEKMSGIEKVIHCHGSFATATCRRCQNQVPGESIREEVLAETIPVCTVCRDRPVEQGEEKPILKPDIVFFGEKLVNAFFDNVNADIENADLMIVMGTSLKVAPVARLPSLLDTKVPRILINRELVGSSSQRFDVELLGNCDDVVKVLMERLDDATHVTERDESEKFSREGTNRFVFGAMQKSVPDGGKVKAATEQVATVE</sequence>
<feature type="compositionally biased region" description="Basic and acidic residues" evidence="7">
    <location>
        <begin position="149"/>
        <end position="158"/>
    </location>
</feature>
<keyword evidence="2" id="KW-0808">Transferase</keyword>
<dbReference type="GO" id="GO:0017136">
    <property type="term" value="F:histone deacetylase activity, NAD-dependent"/>
    <property type="evidence" value="ECO:0007669"/>
    <property type="project" value="TreeGrafter"/>
</dbReference>
<feature type="compositionally biased region" description="Acidic residues" evidence="7">
    <location>
        <begin position="176"/>
        <end position="195"/>
    </location>
</feature>
<dbReference type="PANTHER" id="PTHR11085:SF9">
    <property type="entry name" value="NAD-DEPENDENT PROTEIN DEACETYLASE SIRTUIN-1"/>
    <property type="match status" value="1"/>
</dbReference>
<evidence type="ECO:0000256" key="7">
    <source>
        <dbReference type="SAM" id="MobiDB-lite"/>
    </source>
</evidence>
<dbReference type="AlphaFoldDB" id="A0A7S0BJ36"/>
<keyword evidence="4 6" id="KW-0862">Zinc</keyword>
<name>A0A7S0BJ36_9RHOD</name>
<dbReference type="InterPro" id="IPR003000">
    <property type="entry name" value="Sirtuin"/>
</dbReference>
<dbReference type="GO" id="GO:0046872">
    <property type="term" value="F:metal ion binding"/>
    <property type="evidence" value="ECO:0007669"/>
    <property type="project" value="UniProtKB-KW"/>
</dbReference>
<feature type="binding site" evidence="6">
    <location>
        <position position="432"/>
    </location>
    <ligand>
        <name>Zn(2+)</name>
        <dbReference type="ChEBI" id="CHEBI:29105"/>
    </ligand>
</feature>
<evidence type="ECO:0000259" key="8">
    <source>
        <dbReference type="PROSITE" id="PS50305"/>
    </source>
</evidence>
<gene>
    <name evidence="9" type="ORF">RMAR0315_LOCUS4622</name>
</gene>
<evidence type="ECO:0000313" key="9">
    <source>
        <dbReference type="EMBL" id="CAD8394637.1"/>
    </source>
</evidence>
<evidence type="ECO:0000256" key="4">
    <source>
        <dbReference type="ARBA" id="ARBA00022833"/>
    </source>
</evidence>